<sequence>MRKIKLLGWVLSAFLMTGSLSLFAQQGRENNQQDFSEFMDRKGNYYRSASGKPGEGYWQNAADYQIEVALDEANFTLSGKVTLTYTNNSPEPLDFIWMQMEQNRFTETSRGTLTTPVQGNRYNGDVDGGYQISNLSAKVGSKGTTSSKYLIDDTRMQVWFAEPIPAKGGKATVSMDFSFKVPQKGMDRMGRLKVADGWIYAFAQWYPKVAVFDDIEGWNVEPYLGAGEFYLEYGNFDYKVTVPYNHIVVGSGKLMNPNEVLSKELQNRYAKASQSDETVFLITPEEIKNTQLTRPKQDGTVTWHFQIKNSRDIAFATSDSFIWDAAKINLLSGKTILAQSVYPKESQGQEAWGRSTEYSKASIEHYSKQWYEFPWETATNVAAEIGGMEYPGLNFCHYTSKGRGLWGVTDHEFGHNWFPMIVGSNERRYAWMDEGFNTFINHYSTLDFNEGEYPSTLNETRRFNNYFTSDSREGIDNYPDVTNLQNLGMVAYRKPGIGLVVLREYILGPERFDNAFRSYIKTWAYKHPQPADFFNHMENVAGENLSWFWKGWFYGNGNIDLGIAGVQPYGGNYLVSLENKGDFPMPVLLEVSYDDGSKERITLPVEIWQRGDNWIHQIKTTKKVTAVVIDPDKVMPDINLANDSWPVEIYK</sequence>
<dbReference type="CDD" id="cd09604">
    <property type="entry name" value="M1_APN_like"/>
    <property type="match status" value="1"/>
</dbReference>
<dbReference type="PANTHER" id="PTHR11533:SF174">
    <property type="entry name" value="PUROMYCIN-SENSITIVE AMINOPEPTIDASE-RELATED"/>
    <property type="match status" value="1"/>
</dbReference>
<keyword evidence="1" id="KW-0732">Signal</keyword>
<evidence type="ECO:0000256" key="1">
    <source>
        <dbReference type="SAM" id="SignalP"/>
    </source>
</evidence>
<name>A0ABS3BX64_9BACT</name>
<dbReference type="Proteomes" id="UP000664698">
    <property type="component" value="Unassembled WGS sequence"/>
</dbReference>
<protein>
    <submittedName>
        <fullName evidence="3">M1 family metallopeptidase</fullName>
    </submittedName>
</protein>
<dbReference type="Pfam" id="PF01433">
    <property type="entry name" value="Peptidase_M1"/>
    <property type="match status" value="1"/>
</dbReference>
<accession>A0ABS3BX64</accession>
<reference evidence="3 4" key="1">
    <citation type="submission" date="2021-03" db="EMBL/GenBank/DDBJ databases">
        <title>novel species isolated from a fishpond in China.</title>
        <authorList>
            <person name="Lu H."/>
            <person name="Cai Z."/>
        </authorList>
    </citation>
    <scope>NUCLEOTIDE SEQUENCE [LARGE SCALE GENOMIC DNA]</scope>
    <source>
        <strain evidence="3 4">JCM 31546</strain>
    </source>
</reference>
<feature type="domain" description="Peptidase M1 membrane alanine aminopeptidase" evidence="2">
    <location>
        <begin position="386"/>
        <end position="552"/>
    </location>
</feature>
<dbReference type="PANTHER" id="PTHR11533">
    <property type="entry name" value="PROTEASE M1 ZINC METALLOPROTEASE"/>
    <property type="match status" value="1"/>
</dbReference>
<feature type="signal peptide" evidence="1">
    <location>
        <begin position="1"/>
        <end position="24"/>
    </location>
</feature>
<dbReference type="SUPFAM" id="SSF55486">
    <property type="entry name" value="Metalloproteases ('zincins'), catalytic domain"/>
    <property type="match status" value="1"/>
</dbReference>
<organism evidence="3 4">
    <name type="scientific">Algoriphagus aestuariicola</name>
    <dbReference type="NCBI Taxonomy" id="1852016"/>
    <lineage>
        <taxon>Bacteria</taxon>
        <taxon>Pseudomonadati</taxon>
        <taxon>Bacteroidota</taxon>
        <taxon>Cytophagia</taxon>
        <taxon>Cytophagales</taxon>
        <taxon>Cyclobacteriaceae</taxon>
        <taxon>Algoriphagus</taxon>
    </lineage>
</organism>
<gene>
    <name evidence="3" type="ORF">J0A67_21410</name>
</gene>
<feature type="chain" id="PRO_5046816962" evidence="1">
    <location>
        <begin position="25"/>
        <end position="651"/>
    </location>
</feature>
<dbReference type="InterPro" id="IPR014782">
    <property type="entry name" value="Peptidase_M1_dom"/>
</dbReference>
<evidence type="ECO:0000313" key="4">
    <source>
        <dbReference type="Proteomes" id="UP000664698"/>
    </source>
</evidence>
<evidence type="ECO:0000313" key="3">
    <source>
        <dbReference type="EMBL" id="MBN7803446.1"/>
    </source>
</evidence>
<dbReference type="InterPro" id="IPR050344">
    <property type="entry name" value="Peptidase_M1_aminopeptidases"/>
</dbReference>
<comment type="caution">
    <text evidence="3">The sequence shown here is derived from an EMBL/GenBank/DDBJ whole genome shotgun (WGS) entry which is preliminary data.</text>
</comment>
<dbReference type="RefSeq" id="WP_206571447.1">
    <property type="nucleotide sequence ID" value="NZ_JAFKCW010000006.1"/>
</dbReference>
<dbReference type="Gene3D" id="1.10.390.10">
    <property type="entry name" value="Neutral Protease Domain 2"/>
    <property type="match status" value="1"/>
</dbReference>
<proteinExistence type="predicted"/>
<evidence type="ECO:0000259" key="2">
    <source>
        <dbReference type="Pfam" id="PF01433"/>
    </source>
</evidence>
<dbReference type="InterPro" id="IPR027268">
    <property type="entry name" value="Peptidase_M4/M1_CTD_sf"/>
</dbReference>
<dbReference type="EMBL" id="JAFKCW010000006">
    <property type="protein sequence ID" value="MBN7803446.1"/>
    <property type="molecule type" value="Genomic_DNA"/>
</dbReference>
<keyword evidence="4" id="KW-1185">Reference proteome</keyword>